<accession>A0ABY4B6F3</accession>
<proteinExistence type="predicted"/>
<feature type="signal peptide" evidence="1">
    <location>
        <begin position="1"/>
        <end position="16"/>
    </location>
</feature>
<protein>
    <submittedName>
        <fullName evidence="2">Uncharacterized protein</fullName>
    </submittedName>
</protein>
<evidence type="ECO:0000313" key="2">
    <source>
        <dbReference type="EMBL" id="UOE33887.1"/>
    </source>
</evidence>
<keyword evidence="1" id="KW-0732">Signal</keyword>
<gene>
    <name evidence="2" type="ORF">MTP16_22585</name>
</gene>
<feature type="chain" id="PRO_5047389991" evidence="1">
    <location>
        <begin position="17"/>
        <end position="210"/>
    </location>
</feature>
<evidence type="ECO:0000256" key="1">
    <source>
        <dbReference type="SAM" id="SignalP"/>
    </source>
</evidence>
<reference evidence="2 3" key="1">
    <citation type="submission" date="2022-03" db="EMBL/GenBank/DDBJ databases">
        <title>Hymenobactersp. isolated from the air.</title>
        <authorList>
            <person name="Won M."/>
            <person name="Kwon S.-W."/>
        </authorList>
    </citation>
    <scope>NUCLEOTIDE SEQUENCE [LARGE SCALE GENOMIC DNA]</scope>
    <source>
        <strain evidence="2 3">KACC 22596</strain>
    </source>
</reference>
<organism evidence="2 3">
    <name type="scientific">Hymenobacter monticola</name>
    <dbReference type="NCBI Taxonomy" id="1705399"/>
    <lineage>
        <taxon>Bacteria</taxon>
        <taxon>Pseudomonadati</taxon>
        <taxon>Bacteroidota</taxon>
        <taxon>Cytophagia</taxon>
        <taxon>Cytophagales</taxon>
        <taxon>Hymenobacteraceae</taxon>
        <taxon>Hymenobacter</taxon>
    </lineage>
</organism>
<dbReference type="EMBL" id="CP094534">
    <property type="protein sequence ID" value="UOE33887.1"/>
    <property type="molecule type" value="Genomic_DNA"/>
</dbReference>
<dbReference type="Proteomes" id="UP000831390">
    <property type="component" value="Chromosome"/>
</dbReference>
<keyword evidence="3" id="KW-1185">Reference proteome</keyword>
<sequence>MLLLLLTLLLKIPAAAPPAARVTFSPLTKAAYEQAKKTAIVTKPTLTFPVKKARGRIVIPTSKGPRIFQDKGVGTDNDDQAQYEYQGYAASLKMHLVDGRYWEGGEWLLVSDTGQQLALPSPPEYSPDTRSFVAFSAGIEVSFMLNVIQLYRLENGRWRQVWKLEPSVEPATWEPAEIHWLSNSTLLLKKRMWTGKNSGNTFTYAKLSLQ</sequence>
<name>A0ABY4B6F3_9BACT</name>
<evidence type="ECO:0000313" key="3">
    <source>
        <dbReference type="Proteomes" id="UP000831390"/>
    </source>
</evidence>
<dbReference type="RefSeq" id="WP_243514322.1">
    <property type="nucleotide sequence ID" value="NZ_CP094534.1"/>
</dbReference>